<sequence length="667" mass="74592">MRLSHLFLYLFIAGLLLGAFWLFFPNHNEPAITTVSSFKPDTVTASPSTIHSSTQTTNTAQTPDINIALLQWRWHEGDQQIYRYNSTFQVKNQSDMAGKTTETVTTVVLEGLLNMRVFQRTDQEISVGFQLSPLHFRIAEKSIASFEKLLGQFFIVVFSLEGKPIRFHFPQTIAENNQPLVTELIQSVQAIIPTGIATQWQSLEQHNTGTYSAKYQRRVNEIEKHKTAYTELKALSQFSNFSSPEIEMNIEIEQSNIRFTPAKQQSWLATFHAEERLRFYASSSPKETMNVSSHVLQLTLTDEKPDLQLAIWQANNDINQVIQAFNQQSGDVQDVLVDLELQQLRNRFAGVSFNDLTTDLVLAVLNQQATTVTMQHFYDLSDYLRAYPEKSGDVLTALQGQEAIPLEASALLIGALNMAGTSEGQTVLANIMTQIQDNHSPYILQAMATTAQVANPSETLVNALWQRAEQQDAIAGVALEVLGGTAKHLLEVGNIQAAEQITKQLTLHLNNTQTATITPSETTPPTTLSLLRALGNSGHPDVFSIIVPYITSADAEARLLAYRSLRHAQDAESLKALINALSQETDVEARRQAVLTLTERQDSTQAVNPICDLLAKEPEIDVRAEMLRFLGRHKADNPRVLNVLQQQLTRESSRDMKKAIYQAIYTE</sequence>
<dbReference type="Gene3D" id="1.25.10.20">
    <property type="entry name" value="Vitellinogen, superhelical"/>
    <property type="match status" value="1"/>
</dbReference>
<dbReference type="eggNOG" id="COG1413">
    <property type="taxonomic scope" value="Bacteria"/>
</dbReference>
<protein>
    <recommendedName>
        <fullName evidence="4">Vitellogenin domain-containing protein</fullName>
    </recommendedName>
</protein>
<dbReference type="InterPro" id="IPR016024">
    <property type="entry name" value="ARM-type_fold"/>
</dbReference>
<dbReference type="Pfam" id="PF13646">
    <property type="entry name" value="HEAT_2"/>
    <property type="match status" value="1"/>
</dbReference>
<keyword evidence="1" id="KW-1133">Transmembrane helix</keyword>
<dbReference type="InterPro" id="IPR011030">
    <property type="entry name" value="Lipovitellin_superhlx_dom"/>
</dbReference>
<evidence type="ECO:0008006" key="4">
    <source>
        <dbReference type="Google" id="ProtNLM"/>
    </source>
</evidence>
<proteinExistence type="predicted"/>
<dbReference type="HOGENOM" id="CLU_411438_0_0_6"/>
<organism evidence="2 3">
    <name type="scientific">Beggiatoa alba B18LD</name>
    <dbReference type="NCBI Taxonomy" id="395493"/>
    <lineage>
        <taxon>Bacteria</taxon>
        <taxon>Pseudomonadati</taxon>
        <taxon>Pseudomonadota</taxon>
        <taxon>Gammaproteobacteria</taxon>
        <taxon>Thiotrichales</taxon>
        <taxon>Thiotrichaceae</taxon>
        <taxon>Beggiatoa</taxon>
    </lineage>
</organism>
<dbReference type="AlphaFoldDB" id="I3CJ99"/>
<feature type="transmembrane region" description="Helical" evidence="1">
    <location>
        <begin position="7"/>
        <end position="24"/>
    </location>
</feature>
<dbReference type="EMBL" id="JH600070">
    <property type="protein sequence ID" value="EIJ43692.1"/>
    <property type="molecule type" value="Genomic_DNA"/>
</dbReference>
<reference evidence="2 3" key="1">
    <citation type="submission" date="2011-11" db="EMBL/GenBank/DDBJ databases">
        <title>Improved High-Quality Draft sequence of Beggiatoa alba B18lD.</title>
        <authorList>
            <consortium name="US DOE Joint Genome Institute"/>
            <person name="Lucas S."/>
            <person name="Han J."/>
            <person name="Lapidus A."/>
            <person name="Cheng J.-F."/>
            <person name="Goodwin L."/>
            <person name="Pitluck S."/>
            <person name="Peters L."/>
            <person name="Mikhailova N."/>
            <person name="Held B."/>
            <person name="Detter J.C."/>
            <person name="Han C."/>
            <person name="Tapia R."/>
            <person name="Land M."/>
            <person name="Hauser L."/>
            <person name="Kyrpides N."/>
            <person name="Ivanova N."/>
            <person name="Pagani I."/>
            <person name="Samuel K."/>
            <person name="Teske A."/>
            <person name="Mueller J."/>
            <person name="Woyke T."/>
        </authorList>
    </citation>
    <scope>NUCLEOTIDE SEQUENCE [LARGE SCALE GENOMIC DNA]</scope>
    <source>
        <strain evidence="2 3">B18LD</strain>
    </source>
</reference>
<gene>
    <name evidence="2" type="ORF">BegalDRAFT_2859</name>
</gene>
<name>I3CJ99_9GAMM</name>
<dbReference type="Proteomes" id="UP000005744">
    <property type="component" value="Unassembled WGS sequence"/>
</dbReference>
<accession>I3CJ99</accession>
<keyword evidence="1" id="KW-0472">Membrane</keyword>
<keyword evidence="3" id="KW-1185">Reference proteome</keyword>
<evidence type="ECO:0000313" key="2">
    <source>
        <dbReference type="EMBL" id="EIJ43692.1"/>
    </source>
</evidence>
<dbReference type="STRING" id="395493.BegalDRAFT_2859"/>
<keyword evidence="1" id="KW-0812">Transmembrane</keyword>
<dbReference type="RefSeq" id="WP_002691085.1">
    <property type="nucleotide sequence ID" value="NZ_JH600070.1"/>
</dbReference>
<dbReference type="OrthoDB" id="483582at2"/>
<dbReference type="SUPFAM" id="SSF48371">
    <property type="entry name" value="ARM repeat"/>
    <property type="match status" value="1"/>
</dbReference>
<evidence type="ECO:0000256" key="1">
    <source>
        <dbReference type="SAM" id="Phobius"/>
    </source>
</evidence>
<evidence type="ECO:0000313" key="3">
    <source>
        <dbReference type="Proteomes" id="UP000005744"/>
    </source>
</evidence>